<dbReference type="AlphaFoldDB" id="A0A1H2GPN2"/>
<protein>
    <submittedName>
        <fullName evidence="3">Aldo/keto reductase family protein</fullName>
    </submittedName>
</protein>
<dbReference type="Pfam" id="PF00248">
    <property type="entry name" value="Aldo_ket_red"/>
    <property type="match status" value="1"/>
</dbReference>
<sequence>MIKALDDERRLEKVEQFLRLATESGIPITHLAMSFAITHPGITSALIGPRTIPQLDDLLKGLDVALPDDVLDRIDEIVPPGTDIGRLDQTYLPPGRSEPIHVASARPRARRCCLTRYGSPDLGPCVVAGSVSEASRYSGARQTHPHEQQRRR</sequence>
<dbReference type="SUPFAM" id="SSF51430">
    <property type="entry name" value="NAD(P)-linked oxidoreductase"/>
    <property type="match status" value="1"/>
</dbReference>
<reference evidence="3 4" key="1">
    <citation type="submission" date="2016-10" db="EMBL/GenBank/DDBJ databases">
        <authorList>
            <person name="de Groot N.N."/>
        </authorList>
    </citation>
    <scope>NUCLEOTIDE SEQUENCE [LARGE SCALE GENOMIC DNA]</scope>
    <source>
        <strain evidence="3 4">DSM 44215</strain>
    </source>
</reference>
<dbReference type="EMBL" id="FNLM01000034">
    <property type="protein sequence ID" value="SDU21620.1"/>
    <property type="molecule type" value="Genomic_DNA"/>
</dbReference>
<gene>
    <name evidence="3" type="ORF">SAMN04488548_13444</name>
</gene>
<dbReference type="STRING" id="158898.SAMN04488548_13444"/>
<accession>A0A1H2GPN2</accession>
<dbReference type="InterPro" id="IPR036812">
    <property type="entry name" value="NAD(P)_OxRdtase_dom_sf"/>
</dbReference>
<organism evidence="3 4">
    <name type="scientific">Gordonia westfalica</name>
    <dbReference type="NCBI Taxonomy" id="158898"/>
    <lineage>
        <taxon>Bacteria</taxon>
        <taxon>Bacillati</taxon>
        <taxon>Actinomycetota</taxon>
        <taxon>Actinomycetes</taxon>
        <taxon>Mycobacteriales</taxon>
        <taxon>Gordoniaceae</taxon>
        <taxon>Gordonia</taxon>
    </lineage>
</organism>
<feature type="region of interest" description="Disordered" evidence="1">
    <location>
        <begin position="133"/>
        <end position="152"/>
    </location>
</feature>
<name>A0A1H2GPN2_9ACTN</name>
<proteinExistence type="predicted"/>
<dbReference type="Gene3D" id="3.20.20.100">
    <property type="entry name" value="NADP-dependent oxidoreductase domain"/>
    <property type="match status" value="1"/>
</dbReference>
<evidence type="ECO:0000259" key="2">
    <source>
        <dbReference type="Pfam" id="PF00248"/>
    </source>
</evidence>
<evidence type="ECO:0000313" key="4">
    <source>
        <dbReference type="Proteomes" id="UP000183180"/>
    </source>
</evidence>
<evidence type="ECO:0000313" key="3">
    <source>
        <dbReference type="EMBL" id="SDU21620.1"/>
    </source>
</evidence>
<dbReference type="InterPro" id="IPR023210">
    <property type="entry name" value="NADP_OxRdtase_dom"/>
</dbReference>
<dbReference type="Proteomes" id="UP000183180">
    <property type="component" value="Unassembled WGS sequence"/>
</dbReference>
<feature type="domain" description="NADP-dependent oxidoreductase" evidence="2">
    <location>
        <begin position="10"/>
        <end position="78"/>
    </location>
</feature>
<evidence type="ECO:0000256" key="1">
    <source>
        <dbReference type="SAM" id="MobiDB-lite"/>
    </source>
</evidence>